<evidence type="ECO:0000313" key="3">
    <source>
        <dbReference type="Proteomes" id="UP000632377"/>
    </source>
</evidence>
<comment type="similarity">
    <text evidence="1">Belongs to the ROK (NagC/XylR) family.</text>
</comment>
<evidence type="ECO:0000256" key="1">
    <source>
        <dbReference type="ARBA" id="ARBA00006479"/>
    </source>
</evidence>
<dbReference type="Proteomes" id="UP000632377">
    <property type="component" value="Unassembled WGS sequence"/>
</dbReference>
<dbReference type="PANTHER" id="PTHR18964:SF149">
    <property type="entry name" value="BIFUNCTIONAL UDP-N-ACETYLGLUCOSAMINE 2-EPIMERASE_N-ACETYLMANNOSAMINE KINASE"/>
    <property type="match status" value="1"/>
</dbReference>
<dbReference type="CDD" id="cd24068">
    <property type="entry name" value="ASKHA_NBD_ROK_FnNanK-like"/>
    <property type="match status" value="1"/>
</dbReference>
<gene>
    <name evidence="2" type="ORF">JK636_10385</name>
</gene>
<protein>
    <submittedName>
        <fullName evidence="2">ROK family protein</fullName>
    </submittedName>
</protein>
<dbReference type="InterPro" id="IPR043129">
    <property type="entry name" value="ATPase_NBD"/>
</dbReference>
<dbReference type="InterPro" id="IPR049874">
    <property type="entry name" value="ROK_cs"/>
</dbReference>
<dbReference type="Gene3D" id="3.30.420.40">
    <property type="match status" value="2"/>
</dbReference>
<accession>A0ABS1T9Y1</accession>
<dbReference type="PROSITE" id="PS01125">
    <property type="entry name" value="ROK"/>
    <property type="match status" value="1"/>
</dbReference>
<evidence type="ECO:0000313" key="2">
    <source>
        <dbReference type="EMBL" id="MBL4936166.1"/>
    </source>
</evidence>
<dbReference type="SUPFAM" id="SSF53067">
    <property type="entry name" value="Actin-like ATPase domain"/>
    <property type="match status" value="1"/>
</dbReference>
<dbReference type="PANTHER" id="PTHR18964">
    <property type="entry name" value="ROK (REPRESSOR, ORF, KINASE) FAMILY"/>
    <property type="match status" value="1"/>
</dbReference>
<sequence length="305" mass="32727">MKNIACFDIGGTFIKYGVVNETGKILYKGKFESPKTDCKNTIPRDLIKKIKEMQEKYEIHAVGISTPGNVDSKNGEIIFASDNLPGYTGAKLSESIKNETNLDCYVENDVNAAALGELWLGAGRGKDTFVCIALGTGIGGAIIINNKIYKGIGQGAGEIGHTTIDIHGEKCACGGTGCYERYGSTSALIRNYAALANINVSEINGEEIIDRVKKGESLAVKVYEKFINNVAIGIVNLVHLLDPGIVIIGGGISAQGKPFFDKISSRFKEMVMPSYSNYTKIVQAELRNDAGIIGAAYNALNNENV</sequence>
<keyword evidence="3" id="KW-1185">Reference proteome</keyword>
<dbReference type="EMBL" id="JAESWC010000004">
    <property type="protein sequence ID" value="MBL4936166.1"/>
    <property type="molecule type" value="Genomic_DNA"/>
</dbReference>
<dbReference type="InterPro" id="IPR000600">
    <property type="entry name" value="ROK"/>
</dbReference>
<organism evidence="2 3">
    <name type="scientific">Clostridium rhizosphaerae</name>
    <dbReference type="NCBI Taxonomy" id="2803861"/>
    <lineage>
        <taxon>Bacteria</taxon>
        <taxon>Bacillati</taxon>
        <taxon>Bacillota</taxon>
        <taxon>Clostridia</taxon>
        <taxon>Eubacteriales</taxon>
        <taxon>Clostridiaceae</taxon>
        <taxon>Clostridium</taxon>
    </lineage>
</organism>
<dbReference type="RefSeq" id="WP_202748840.1">
    <property type="nucleotide sequence ID" value="NZ_JAESWC010000004.1"/>
</dbReference>
<proteinExistence type="inferred from homology"/>
<reference evidence="2 3" key="1">
    <citation type="submission" date="2021-01" db="EMBL/GenBank/DDBJ databases">
        <title>Genome public.</title>
        <authorList>
            <person name="Liu C."/>
            <person name="Sun Q."/>
        </authorList>
    </citation>
    <scope>NUCLEOTIDE SEQUENCE [LARGE SCALE GENOMIC DNA]</scope>
    <source>
        <strain evidence="2 3">YIM B02515</strain>
    </source>
</reference>
<dbReference type="Pfam" id="PF00480">
    <property type="entry name" value="ROK"/>
    <property type="match status" value="1"/>
</dbReference>
<name>A0ABS1T9Y1_9CLOT</name>
<comment type="caution">
    <text evidence="2">The sequence shown here is derived from an EMBL/GenBank/DDBJ whole genome shotgun (WGS) entry which is preliminary data.</text>
</comment>